<evidence type="ECO:0000256" key="3">
    <source>
        <dbReference type="ARBA" id="ARBA00022692"/>
    </source>
</evidence>
<organism evidence="7 8">
    <name type="scientific">Chitinimonas prasina</name>
    <dbReference type="NCBI Taxonomy" id="1434937"/>
    <lineage>
        <taxon>Bacteria</taxon>
        <taxon>Pseudomonadati</taxon>
        <taxon>Pseudomonadota</taxon>
        <taxon>Betaproteobacteria</taxon>
        <taxon>Neisseriales</taxon>
        <taxon>Chitinibacteraceae</taxon>
        <taxon>Chitinimonas</taxon>
    </lineage>
</organism>
<dbReference type="PANTHER" id="PTHR30086">
    <property type="entry name" value="ARGININE EXPORTER PROTEIN ARGO"/>
    <property type="match status" value="1"/>
</dbReference>
<name>A0ABQ5YKS8_9NEIS</name>
<dbReference type="Proteomes" id="UP001156706">
    <property type="component" value="Unassembled WGS sequence"/>
</dbReference>
<evidence type="ECO:0000256" key="1">
    <source>
        <dbReference type="ARBA" id="ARBA00004651"/>
    </source>
</evidence>
<dbReference type="InterPro" id="IPR001123">
    <property type="entry name" value="LeuE-type"/>
</dbReference>
<evidence type="ECO:0000313" key="8">
    <source>
        <dbReference type="Proteomes" id="UP001156706"/>
    </source>
</evidence>
<keyword evidence="4 6" id="KW-1133">Transmembrane helix</keyword>
<feature type="transmembrane region" description="Helical" evidence="6">
    <location>
        <begin position="113"/>
        <end position="139"/>
    </location>
</feature>
<gene>
    <name evidence="7" type="ORF">GCM10007907_39170</name>
</gene>
<evidence type="ECO:0000256" key="5">
    <source>
        <dbReference type="ARBA" id="ARBA00023136"/>
    </source>
</evidence>
<feature type="transmembrane region" description="Helical" evidence="6">
    <location>
        <begin position="151"/>
        <end position="176"/>
    </location>
</feature>
<evidence type="ECO:0000256" key="6">
    <source>
        <dbReference type="SAM" id="Phobius"/>
    </source>
</evidence>
<comment type="subcellular location">
    <subcellularLocation>
        <location evidence="1">Cell membrane</location>
        <topology evidence="1">Multi-pass membrane protein</topology>
    </subcellularLocation>
</comment>
<dbReference type="PIRSF" id="PIRSF006324">
    <property type="entry name" value="LeuE"/>
    <property type="match status" value="1"/>
</dbReference>
<accession>A0ABQ5YKS8</accession>
<feature type="transmembrane region" description="Helical" evidence="6">
    <location>
        <begin position="6"/>
        <end position="29"/>
    </location>
</feature>
<sequence>MLNPEALFSFALLALMMALTPGPNMAYMVSRSLCQGRRAGYVSLAGVVLGFLIYMLSAALGLSALLLAVPLAYDLLRWGGAAYLAYLAWQAIRPGGHSPFEIRTLPAESDRRLFLTGLFTNLLNPKIAIFYVSMLPQFIDPQGASVLGQSVLLGCVQIAVSMSVHLTLISLAGRVAALLQHRPGFVRLQRWLMATVLGGMALHLAADSRR</sequence>
<evidence type="ECO:0000256" key="2">
    <source>
        <dbReference type="ARBA" id="ARBA00022475"/>
    </source>
</evidence>
<keyword evidence="5 6" id="KW-0472">Membrane</keyword>
<dbReference type="EMBL" id="BSOG01000007">
    <property type="protein sequence ID" value="GLR15127.1"/>
    <property type="molecule type" value="Genomic_DNA"/>
</dbReference>
<feature type="transmembrane region" description="Helical" evidence="6">
    <location>
        <begin position="41"/>
        <end position="69"/>
    </location>
</feature>
<proteinExistence type="predicted"/>
<dbReference type="Pfam" id="PF01810">
    <property type="entry name" value="LysE"/>
    <property type="match status" value="1"/>
</dbReference>
<reference evidence="8" key="1">
    <citation type="journal article" date="2019" name="Int. J. Syst. Evol. Microbiol.">
        <title>The Global Catalogue of Microorganisms (GCM) 10K type strain sequencing project: providing services to taxonomists for standard genome sequencing and annotation.</title>
        <authorList>
            <consortium name="The Broad Institute Genomics Platform"/>
            <consortium name="The Broad Institute Genome Sequencing Center for Infectious Disease"/>
            <person name="Wu L."/>
            <person name="Ma J."/>
        </authorList>
    </citation>
    <scope>NUCLEOTIDE SEQUENCE [LARGE SCALE GENOMIC DNA]</scope>
    <source>
        <strain evidence="8">NBRC 110044</strain>
    </source>
</reference>
<dbReference type="PANTHER" id="PTHR30086:SF20">
    <property type="entry name" value="ARGININE EXPORTER PROTEIN ARGO-RELATED"/>
    <property type="match status" value="1"/>
</dbReference>
<comment type="caution">
    <text evidence="7">The sequence shown here is derived from an EMBL/GenBank/DDBJ whole genome shotgun (WGS) entry which is preliminary data.</text>
</comment>
<keyword evidence="3 6" id="KW-0812">Transmembrane</keyword>
<keyword evidence="8" id="KW-1185">Reference proteome</keyword>
<dbReference type="RefSeq" id="WP_284198200.1">
    <property type="nucleotide sequence ID" value="NZ_BSOG01000007.1"/>
</dbReference>
<protein>
    <submittedName>
        <fullName evidence="7">Lysine transporter LysE</fullName>
    </submittedName>
</protein>
<evidence type="ECO:0000256" key="4">
    <source>
        <dbReference type="ARBA" id="ARBA00022989"/>
    </source>
</evidence>
<evidence type="ECO:0000313" key="7">
    <source>
        <dbReference type="EMBL" id="GLR15127.1"/>
    </source>
</evidence>
<keyword evidence="2" id="KW-1003">Cell membrane</keyword>